<evidence type="ECO:0000256" key="6">
    <source>
        <dbReference type="SAM" id="MobiDB-lite"/>
    </source>
</evidence>
<dbReference type="GO" id="GO:0015074">
    <property type="term" value="P:DNA integration"/>
    <property type="evidence" value="ECO:0007669"/>
    <property type="project" value="UniProtKB-KW"/>
</dbReference>
<feature type="region of interest" description="Disordered" evidence="6">
    <location>
        <begin position="379"/>
        <end position="402"/>
    </location>
</feature>
<feature type="compositionally biased region" description="Basic residues" evidence="6">
    <location>
        <begin position="15"/>
        <end position="28"/>
    </location>
</feature>
<dbReference type="PROSITE" id="PS51898">
    <property type="entry name" value="TYR_RECOMBINASE"/>
    <property type="match status" value="1"/>
</dbReference>
<evidence type="ECO:0000259" key="8">
    <source>
        <dbReference type="PROSITE" id="PS51900"/>
    </source>
</evidence>
<dbReference type="InterPro" id="IPR011010">
    <property type="entry name" value="DNA_brk_join_enz"/>
</dbReference>
<keyword evidence="2" id="KW-0229">DNA integration</keyword>
<dbReference type="PROSITE" id="PS51900">
    <property type="entry name" value="CB"/>
    <property type="match status" value="1"/>
</dbReference>
<evidence type="ECO:0000313" key="9">
    <source>
        <dbReference type="EMBL" id="GGK60975.1"/>
    </source>
</evidence>
<evidence type="ECO:0000256" key="1">
    <source>
        <dbReference type="ARBA" id="ARBA00008857"/>
    </source>
</evidence>
<feature type="region of interest" description="Disordered" evidence="6">
    <location>
        <begin position="1"/>
        <end position="52"/>
    </location>
</feature>
<keyword evidence="3 5" id="KW-0238">DNA-binding</keyword>
<evidence type="ECO:0000313" key="10">
    <source>
        <dbReference type="Proteomes" id="UP000627984"/>
    </source>
</evidence>
<keyword evidence="4" id="KW-0233">DNA recombination</keyword>
<reference evidence="9" key="2">
    <citation type="submission" date="2022-09" db="EMBL/GenBank/DDBJ databases">
        <authorList>
            <person name="Sun Q."/>
            <person name="Ohkuma M."/>
        </authorList>
    </citation>
    <scope>NUCLEOTIDE SEQUENCE</scope>
    <source>
        <strain evidence="9">JCM 3093</strain>
    </source>
</reference>
<dbReference type="EMBL" id="BMQD01000005">
    <property type="protein sequence ID" value="GGK60975.1"/>
    <property type="molecule type" value="Genomic_DNA"/>
</dbReference>
<evidence type="ECO:0000259" key="7">
    <source>
        <dbReference type="PROSITE" id="PS51898"/>
    </source>
</evidence>
<dbReference type="PANTHER" id="PTHR30349:SF64">
    <property type="entry name" value="PROPHAGE INTEGRASE INTD-RELATED"/>
    <property type="match status" value="1"/>
</dbReference>
<evidence type="ECO:0000256" key="2">
    <source>
        <dbReference type="ARBA" id="ARBA00022908"/>
    </source>
</evidence>
<dbReference type="Proteomes" id="UP000627984">
    <property type="component" value="Unassembled WGS sequence"/>
</dbReference>
<dbReference type="GO" id="GO:0006310">
    <property type="term" value="P:DNA recombination"/>
    <property type="evidence" value="ECO:0007669"/>
    <property type="project" value="UniProtKB-KW"/>
</dbReference>
<dbReference type="SUPFAM" id="SSF56349">
    <property type="entry name" value="DNA breaking-rejoining enzymes"/>
    <property type="match status" value="1"/>
</dbReference>
<dbReference type="InterPro" id="IPR002104">
    <property type="entry name" value="Integrase_catalytic"/>
</dbReference>
<feature type="domain" description="Core-binding (CB)" evidence="8">
    <location>
        <begin position="85"/>
        <end position="166"/>
    </location>
</feature>
<reference evidence="9" key="1">
    <citation type="journal article" date="2014" name="Int. J. Syst. Evol. Microbiol.">
        <title>Complete genome sequence of Corynebacterium casei LMG S-19264T (=DSM 44701T), isolated from a smear-ripened cheese.</title>
        <authorList>
            <consortium name="US DOE Joint Genome Institute (JGI-PGF)"/>
            <person name="Walter F."/>
            <person name="Albersmeier A."/>
            <person name="Kalinowski J."/>
            <person name="Ruckert C."/>
        </authorList>
    </citation>
    <scope>NUCLEOTIDE SEQUENCE</scope>
    <source>
        <strain evidence="9">JCM 3093</strain>
    </source>
</reference>
<dbReference type="PANTHER" id="PTHR30349">
    <property type="entry name" value="PHAGE INTEGRASE-RELATED"/>
    <property type="match status" value="1"/>
</dbReference>
<dbReference type="InterPro" id="IPR004107">
    <property type="entry name" value="Integrase_SAM-like_N"/>
</dbReference>
<dbReference type="Gene3D" id="1.10.150.130">
    <property type="match status" value="1"/>
</dbReference>
<name>A0AA37BF20_9ACTN</name>
<organism evidence="9 10">
    <name type="scientific">Planomonospora parontospora</name>
    <dbReference type="NCBI Taxonomy" id="58119"/>
    <lineage>
        <taxon>Bacteria</taxon>
        <taxon>Bacillati</taxon>
        <taxon>Actinomycetota</taxon>
        <taxon>Actinomycetes</taxon>
        <taxon>Streptosporangiales</taxon>
        <taxon>Streptosporangiaceae</taxon>
        <taxon>Planomonospora</taxon>
    </lineage>
</organism>
<dbReference type="Pfam" id="PF14659">
    <property type="entry name" value="Phage_int_SAM_3"/>
    <property type="match status" value="1"/>
</dbReference>
<sequence>MAKTALAAPDEEPRRPRKRKPAKRRFGRVRQLPSGRWQARYSGPDGVDRPAPETFATKKDAEVWLTRKETEILDGEWIDPDAGKITLGEYGRAWIEERPNLRPRTVELYGYLLRAHLVPTFGEKALNEIKDPQVRRWRKKLLDAKVSEVTVAKAYRLLKAILSTAVDDQLIKRNPCRIKGAGQEKSPERPVLTIAEVYKLADTVEPRYRALVLLATFGSLRWGELAGLQRRDLDLDAGTVRVERQLMQITGKGLVFTEPKSAAGRRTVVIPELIIEDLREHVKDFTQDGDKGLIFAGPDDGPLRNTNFNRRVWTQALQDTGLPKIHFHDLRHTGNTLAASAGASIRELMERMGHSSTRAAMIYQHSTDERQREVARKLDGLARGALGERSGTQRAREPDEAE</sequence>
<comment type="similarity">
    <text evidence="1">Belongs to the 'phage' integrase family.</text>
</comment>
<evidence type="ECO:0000256" key="3">
    <source>
        <dbReference type="ARBA" id="ARBA00023125"/>
    </source>
</evidence>
<dbReference type="CDD" id="cd01189">
    <property type="entry name" value="INT_ICEBs1_C_like"/>
    <property type="match status" value="1"/>
</dbReference>
<dbReference type="Pfam" id="PF00589">
    <property type="entry name" value="Phage_integrase"/>
    <property type="match status" value="1"/>
</dbReference>
<accession>A0AA37BF20</accession>
<evidence type="ECO:0000256" key="4">
    <source>
        <dbReference type="ARBA" id="ARBA00023172"/>
    </source>
</evidence>
<dbReference type="AlphaFoldDB" id="A0AA37BF20"/>
<feature type="domain" description="Tyr recombinase" evidence="7">
    <location>
        <begin position="187"/>
        <end position="376"/>
    </location>
</feature>
<dbReference type="InterPro" id="IPR050090">
    <property type="entry name" value="Tyrosine_recombinase_XerCD"/>
</dbReference>
<dbReference type="Gene3D" id="1.10.443.10">
    <property type="entry name" value="Intergrase catalytic core"/>
    <property type="match status" value="1"/>
</dbReference>
<protein>
    <submittedName>
        <fullName evidence="9">Prophage phiRv2 integrase</fullName>
    </submittedName>
</protein>
<dbReference type="Pfam" id="PF26003">
    <property type="entry name" value="Integrase_N_phage"/>
    <property type="match status" value="1"/>
</dbReference>
<dbReference type="InterPro" id="IPR013762">
    <property type="entry name" value="Integrase-like_cat_sf"/>
</dbReference>
<gene>
    <name evidence="9" type="ORF">GCM10010126_20550</name>
</gene>
<comment type="caution">
    <text evidence="9">The sequence shown here is derived from an EMBL/GenBank/DDBJ whole genome shotgun (WGS) entry which is preliminary data.</text>
</comment>
<dbReference type="InterPro" id="IPR058717">
    <property type="entry name" value="Phage_L5_Integrase_N"/>
</dbReference>
<proteinExistence type="inferred from homology"/>
<dbReference type="InterPro" id="IPR010998">
    <property type="entry name" value="Integrase_recombinase_N"/>
</dbReference>
<evidence type="ECO:0000256" key="5">
    <source>
        <dbReference type="PROSITE-ProRule" id="PRU01248"/>
    </source>
</evidence>
<dbReference type="GO" id="GO:0003677">
    <property type="term" value="F:DNA binding"/>
    <property type="evidence" value="ECO:0007669"/>
    <property type="project" value="UniProtKB-UniRule"/>
</dbReference>
<dbReference type="InterPro" id="IPR044068">
    <property type="entry name" value="CB"/>
</dbReference>